<keyword evidence="2 5" id="KW-0812">Transmembrane</keyword>
<evidence type="ECO:0000256" key="4">
    <source>
        <dbReference type="ARBA" id="ARBA00023136"/>
    </source>
</evidence>
<evidence type="ECO:0000259" key="6">
    <source>
        <dbReference type="Pfam" id="PF07291"/>
    </source>
</evidence>
<evidence type="ECO:0000256" key="3">
    <source>
        <dbReference type="ARBA" id="ARBA00022989"/>
    </source>
</evidence>
<evidence type="ECO:0000256" key="1">
    <source>
        <dbReference type="ARBA" id="ARBA00004141"/>
    </source>
</evidence>
<keyword evidence="4 5" id="KW-0472">Membrane</keyword>
<dbReference type="GO" id="GO:0016020">
    <property type="term" value="C:membrane"/>
    <property type="evidence" value="ECO:0007669"/>
    <property type="project" value="UniProtKB-SubCell"/>
</dbReference>
<dbReference type="STRING" id="1194083.BN12_410014"/>
<sequence>MKDSWSASGWVWTALAGPYLAAAGLLVLAGVPKLRDPMPLVRALRSAGWPSGRRLVRMVAAVEVVVGVAAVVRPSRPTALLLAISYTVFTAFVVVALRRGGVLASCGCFGRADTPPTIAHAASTAGAALVALAIAVRPPVTPSSTGLSLGAPWTGAPVGTVVAVLLLAGLVGFLAWQVMAVLPTVTPAAVRSTGRR</sequence>
<evidence type="ECO:0000256" key="2">
    <source>
        <dbReference type="ARBA" id="ARBA00022692"/>
    </source>
</evidence>
<feature type="domain" description="Methylamine utilisation protein MauE" evidence="6">
    <location>
        <begin position="13"/>
        <end position="133"/>
    </location>
</feature>
<evidence type="ECO:0000313" key="8">
    <source>
        <dbReference type="Proteomes" id="UP000035721"/>
    </source>
</evidence>
<organism evidence="7 8">
    <name type="scientific">Nostocoides japonicum T1-X7</name>
    <dbReference type="NCBI Taxonomy" id="1194083"/>
    <lineage>
        <taxon>Bacteria</taxon>
        <taxon>Bacillati</taxon>
        <taxon>Actinomycetota</taxon>
        <taxon>Actinomycetes</taxon>
        <taxon>Micrococcales</taxon>
        <taxon>Intrasporangiaceae</taxon>
        <taxon>Nostocoides</taxon>
    </lineage>
</organism>
<name>A0A077M2L5_9MICO</name>
<proteinExistence type="predicted"/>
<feature type="transmembrane region" description="Helical" evidence="5">
    <location>
        <begin position="156"/>
        <end position="176"/>
    </location>
</feature>
<feature type="transmembrane region" description="Helical" evidence="5">
    <location>
        <begin position="55"/>
        <end position="72"/>
    </location>
</feature>
<keyword evidence="8" id="KW-1185">Reference proteome</keyword>
<comment type="subcellular location">
    <subcellularLocation>
        <location evidence="1">Membrane</location>
        <topology evidence="1">Multi-pass membrane protein</topology>
    </subcellularLocation>
</comment>
<reference evidence="7 8" key="1">
    <citation type="journal article" date="2013" name="ISME J.">
        <title>A metabolic model for members of the genus Tetrasphaera involved in enhanced biological phosphorus removal.</title>
        <authorList>
            <person name="Kristiansen R."/>
            <person name="Nguyen H.T.T."/>
            <person name="Saunders A.M."/>
            <person name="Nielsen J.L."/>
            <person name="Wimmer R."/>
            <person name="Le V.Q."/>
            <person name="McIlroy S.J."/>
            <person name="Petrovski S."/>
            <person name="Seviour R.J."/>
            <person name="Calteau A."/>
            <person name="Nielsen K.L."/>
            <person name="Nielsen P.H."/>
        </authorList>
    </citation>
    <scope>NUCLEOTIDE SEQUENCE [LARGE SCALE GENOMIC DNA]</scope>
    <source>
        <strain evidence="7 8">T1-X7</strain>
    </source>
</reference>
<dbReference type="AlphaFoldDB" id="A0A077M2L5"/>
<keyword evidence="3 5" id="KW-1133">Transmembrane helix</keyword>
<evidence type="ECO:0000313" key="7">
    <source>
        <dbReference type="EMBL" id="CCH79257.1"/>
    </source>
</evidence>
<evidence type="ECO:0000256" key="5">
    <source>
        <dbReference type="SAM" id="Phobius"/>
    </source>
</evidence>
<feature type="transmembrane region" description="Helical" evidence="5">
    <location>
        <begin position="12"/>
        <end position="34"/>
    </location>
</feature>
<accession>A0A077M2L5</accession>
<dbReference type="InterPro" id="IPR009908">
    <property type="entry name" value="Methylamine_util_MauE"/>
</dbReference>
<protein>
    <recommendedName>
        <fullName evidence="6">Methylamine utilisation protein MauE domain-containing protein</fullName>
    </recommendedName>
</protein>
<gene>
    <name evidence="7" type="ORF">BN12_410014</name>
</gene>
<feature type="transmembrane region" description="Helical" evidence="5">
    <location>
        <begin position="78"/>
        <end position="97"/>
    </location>
</feature>
<dbReference type="OrthoDB" id="4869302at2"/>
<dbReference type="RefSeq" id="WP_157635389.1">
    <property type="nucleotide sequence ID" value="NZ_HF570958.1"/>
</dbReference>
<dbReference type="Pfam" id="PF07291">
    <property type="entry name" value="MauE"/>
    <property type="match status" value="1"/>
</dbReference>
<dbReference type="Proteomes" id="UP000035721">
    <property type="component" value="Unassembled WGS sequence"/>
</dbReference>
<feature type="transmembrane region" description="Helical" evidence="5">
    <location>
        <begin position="118"/>
        <end position="136"/>
    </location>
</feature>
<comment type="caution">
    <text evidence="7">The sequence shown here is derived from an EMBL/GenBank/DDBJ whole genome shotgun (WGS) entry which is preliminary data.</text>
</comment>
<dbReference type="EMBL" id="CAJB01000346">
    <property type="protein sequence ID" value="CCH79257.1"/>
    <property type="molecule type" value="Genomic_DNA"/>
</dbReference>
<dbReference type="GO" id="GO:0030416">
    <property type="term" value="P:methylamine metabolic process"/>
    <property type="evidence" value="ECO:0007669"/>
    <property type="project" value="InterPro"/>
</dbReference>